<proteinExistence type="predicted"/>
<dbReference type="Proteomes" id="UP001153076">
    <property type="component" value="Unassembled WGS sequence"/>
</dbReference>
<dbReference type="AlphaFoldDB" id="A0A9Q1K8Z7"/>
<comment type="caution">
    <text evidence="2">The sequence shown here is derived from an EMBL/GenBank/DDBJ whole genome shotgun (WGS) entry which is preliminary data.</text>
</comment>
<organism evidence="2 3">
    <name type="scientific">Carnegiea gigantea</name>
    <dbReference type="NCBI Taxonomy" id="171969"/>
    <lineage>
        <taxon>Eukaryota</taxon>
        <taxon>Viridiplantae</taxon>
        <taxon>Streptophyta</taxon>
        <taxon>Embryophyta</taxon>
        <taxon>Tracheophyta</taxon>
        <taxon>Spermatophyta</taxon>
        <taxon>Magnoliopsida</taxon>
        <taxon>eudicotyledons</taxon>
        <taxon>Gunneridae</taxon>
        <taxon>Pentapetalae</taxon>
        <taxon>Caryophyllales</taxon>
        <taxon>Cactineae</taxon>
        <taxon>Cactaceae</taxon>
        <taxon>Cactoideae</taxon>
        <taxon>Echinocereeae</taxon>
        <taxon>Carnegiea</taxon>
    </lineage>
</organism>
<gene>
    <name evidence="2" type="ORF">Cgig2_017962</name>
</gene>
<dbReference type="EMBL" id="JAKOGI010000247">
    <property type="protein sequence ID" value="KAJ8438624.1"/>
    <property type="molecule type" value="Genomic_DNA"/>
</dbReference>
<protein>
    <submittedName>
        <fullName evidence="2">Uncharacterized protein</fullName>
    </submittedName>
</protein>
<keyword evidence="3" id="KW-1185">Reference proteome</keyword>
<accession>A0A9Q1K8Z7</accession>
<sequence>MTWKERRAQGQTTKPPSPVIAARSEARLSMAFRTEKDKYSRERDSILPFVMAFPPFHDTVEMANYFRETFKWHLRGASHLLRPLLEYYQDLCPSFTLSDTDEAACDFDIPEIVQATFYAMVVKDAVQLSVLSRDLAGNLKSTLKGLRWTIFKSWLNVNKHALLEVQLGRRVLLGGGLGQANNQEESSGSNNHPPPSGDEKSQVPLVVRFFVTLLVLVRLCLTSVPIEPPALFRDWGCNPVLWATLAA</sequence>
<reference evidence="2" key="1">
    <citation type="submission" date="2022-04" db="EMBL/GenBank/DDBJ databases">
        <title>Carnegiea gigantea Genome sequencing and assembly v2.</title>
        <authorList>
            <person name="Copetti D."/>
            <person name="Sanderson M.J."/>
            <person name="Burquez A."/>
            <person name="Wojciechowski M.F."/>
        </authorList>
    </citation>
    <scope>NUCLEOTIDE SEQUENCE</scope>
    <source>
        <strain evidence="2">SGP5-SGP5p</strain>
        <tissue evidence="2">Aerial part</tissue>
    </source>
</reference>
<feature type="region of interest" description="Disordered" evidence="1">
    <location>
        <begin position="180"/>
        <end position="200"/>
    </location>
</feature>
<name>A0A9Q1K8Z7_9CARY</name>
<evidence type="ECO:0000256" key="1">
    <source>
        <dbReference type="SAM" id="MobiDB-lite"/>
    </source>
</evidence>
<evidence type="ECO:0000313" key="2">
    <source>
        <dbReference type="EMBL" id="KAJ8438624.1"/>
    </source>
</evidence>
<evidence type="ECO:0000313" key="3">
    <source>
        <dbReference type="Proteomes" id="UP001153076"/>
    </source>
</evidence>